<accession>A0ACC2WRD4</accession>
<name>A0ACC2WRD4_9TREE</name>
<protein>
    <submittedName>
        <fullName evidence="1">Uncharacterized protein</fullName>
    </submittedName>
</protein>
<evidence type="ECO:0000313" key="2">
    <source>
        <dbReference type="Proteomes" id="UP001230649"/>
    </source>
</evidence>
<keyword evidence="2" id="KW-1185">Reference proteome</keyword>
<dbReference type="EMBL" id="JASBWS010000011">
    <property type="protein sequence ID" value="KAJ9113729.1"/>
    <property type="molecule type" value="Genomic_DNA"/>
</dbReference>
<proteinExistence type="predicted"/>
<organism evidence="1 2">
    <name type="scientific">Naganishia adeliensis</name>
    <dbReference type="NCBI Taxonomy" id="92952"/>
    <lineage>
        <taxon>Eukaryota</taxon>
        <taxon>Fungi</taxon>
        <taxon>Dikarya</taxon>
        <taxon>Basidiomycota</taxon>
        <taxon>Agaricomycotina</taxon>
        <taxon>Tremellomycetes</taxon>
        <taxon>Filobasidiales</taxon>
        <taxon>Filobasidiaceae</taxon>
        <taxon>Naganishia</taxon>
    </lineage>
</organism>
<dbReference type="Proteomes" id="UP001230649">
    <property type="component" value="Unassembled WGS sequence"/>
</dbReference>
<reference evidence="1" key="1">
    <citation type="submission" date="2023-04" db="EMBL/GenBank/DDBJ databases">
        <title>Draft Genome sequencing of Naganishia species isolated from polar environments using Oxford Nanopore Technology.</title>
        <authorList>
            <person name="Leo P."/>
            <person name="Venkateswaran K."/>
        </authorList>
    </citation>
    <scope>NUCLEOTIDE SEQUENCE</scope>
    <source>
        <strain evidence="1">MNA-CCFEE 5262</strain>
    </source>
</reference>
<comment type="caution">
    <text evidence="1">The sequence shown here is derived from an EMBL/GenBank/DDBJ whole genome shotgun (WGS) entry which is preliminary data.</text>
</comment>
<evidence type="ECO:0000313" key="1">
    <source>
        <dbReference type="EMBL" id="KAJ9113729.1"/>
    </source>
</evidence>
<sequence>MAYSGTPSFKVLLTGFQGWGTITTNPSELIGKQLDGAVLQLPDHSKFRTGSEFNPGVSSVTSSDPELSTGSAIVTFQPLRVSYREVEKLIPAAHESGEWDYIVHLGVAAGKKTCAIETGSNTTGYTLRDVDGAMAPELEDGRGISCDEARWECTLDYQECCEELNDMGFEHVKLSADPGNFLCGYTTACSLKSAYGRVAKDEGRKPIPVVFFHVPLLKETDPTAPYTLSELTEIVRALCGFAARQASTNVRRHLD</sequence>
<gene>
    <name evidence="1" type="ORF">QFC20_001754</name>
</gene>